<dbReference type="InterPro" id="IPR007355">
    <property type="entry name" value="DUF424"/>
</dbReference>
<evidence type="ECO:0008006" key="2">
    <source>
        <dbReference type="Google" id="ProtNLM"/>
    </source>
</evidence>
<name>X1SS24_9ZZZZ</name>
<dbReference type="EMBL" id="BARW01016838">
    <property type="protein sequence ID" value="GAI95743.1"/>
    <property type="molecule type" value="Genomic_DNA"/>
</dbReference>
<accession>X1SS24</accession>
<evidence type="ECO:0000313" key="1">
    <source>
        <dbReference type="EMBL" id="GAI95743.1"/>
    </source>
</evidence>
<reference evidence="1" key="1">
    <citation type="journal article" date="2014" name="Front. Microbiol.">
        <title>High frequency of phylogenetically diverse reductive dehalogenase-homologous genes in deep subseafloor sedimentary metagenomes.</title>
        <authorList>
            <person name="Kawai M."/>
            <person name="Futagami T."/>
            <person name="Toyoda A."/>
            <person name="Takaki Y."/>
            <person name="Nishi S."/>
            <person name="Hori S."/>
            <person name="Arai W."/>
            <person name="Tsubouchi T."/>
            <person name="Morono Y."/>
            <person name="Uchiyama I."/>
            <person name="Ito T."/>
            <person name="Fujiyama A."/>
            <person name="Inagaki F."/>
            <person name="Takami H."/>
        </authorList>
    </citation>
    <scope>NUCLEOTIDE SEQUENCE</scope>
    <source>
        <strain evidence="1">Expedition CK06-06</strain>
    </source>
</reference>
<protein>
    <recommendedName>
        <fullName evidence="2">DUF424 domain-containing protein</fullName>
    </recommendedName>
</protein>
<dbReference type="AlphaFoldDB" id="X1SS24"/>
<organism evidence="1">
    <name type="scientific">marine sediment metagenome</name>
    <dbReference type="NCBI Taxonomy" id="412755"/>
    <lineage>
        <taxon>unclassified sequences</taxon>
        <taxon>metagenomes</taxon>
        <taxon>ecological metagenomes</taxon>
    </lineage>
</organism>
<dbReference type="Gene3D" id="3.30.1860.10">
    <property type="entry name" value="uncharacterized conserved protein from methanopyrus kandleri domain like"/>
    <property type="match status" value="1"/>
</dbReference>
<gene>
    <name evidence="1" type="ORF">S12H4_29224</name>
</gene>
<sequence length="85" mass="9753">RKIIAICDKELIGKRFEEGNLQLDLRSDFYNGEEKKEEEIKNLIKDVYIVNLAGEKSIKFGIDIGVVDKKDVIRIKNIPHAQAII</sequence>
<proteinExistence type="predicted"/>
<feature type="non-terminal residue" evidence="1">
    <location>
        <position position="1"/>
    </location>
</feature>
<dbReference type="Pfam" id="PF04242">
    <property type="entry name" value="DUF424"/>
    <property type="match status" value="1"/>
</dbReference>
<comment type="caution">
    <text evidence="1">The sequence shown here is derived from an EMBL/GenBank/DDBJ whole genome shotgun (WGS) entry which is preliminary data.</text>
</comment>